<evidence type="ECO:0000313" key="2">
    <source>
        <dbReference type="Proteomes" id="UP000001362"/>
    </source>
</evidence>
<protein>
    <submittedName>
        <fullName evidence="1">Uncharacterized protein</fullName>
    </submittedName>
</protein>
<reference evidence="1 2" key="1">
    <citation type="journal article" date="2008" name="BMC Genomics">
        <title>Acidithiobacillus ferrooxidans metabolism: from genome sequence to industrial applications.</title>
        <authorList>
            <person name="Valdes J."/>
            <person name="Pedroso I."/>
            <person name="Quatrini R."/>
            <person name="Dodson R.J."/>
            <person name="Tettelin H."/>
            <person name="Blake R.II."/>
            <person name="Eisen J.A."/>
            <person name="Holmes D.S."/>
        </authorList>
    </citation>
    <scope>NUCLEOTIDE SEQUENCE [LARGE SCALE GENOMIC DNA]</scope>
    <source>
        <strain evidence="2">ATCC 23270 / DSM 14882 / CIP 104768 / NCIMB 8455</strain>
    </source>
</reference>
<dbReference type="Proteomes" id="UP000001362">
    <property type="component" value="Chromosome"/>
</dbReference>
<proteinExistence type="predicted"/>
<organism evidence="1 2">
    <name type="scientific">Acidithiobacillus ferrooxidans (strain ATCC 23270 / DSM 14882 / CIP 104768 / NCIMB 8455)</name>
    <name type="common">Ferrobacillus ferrooxidans (strain ATCC 23270)</name>
    <dbReference type="NCBI Taxonomy" id="243159"/>
    <lineage>
        <taxon>Bacteria</taxon>
        <taxon>Pseudomonadati</taxon>
        <taxon>Pseudomonadota</taxon>
        <taxon>Acidithiobacillia</taxon>
        <taxon>Acidithiobacillales</taxon>
        <taxon>Acidithiobacillaceae</taxon>
        <taxon>Acidithiobacillus</taxon>
    </lineage>
</organism>
<dbReference type="HOGENOM" id="CLU_2079619_0_0_6"/>
<dbReference type="AlphaFoldDB" id="B7J8V6"/>
<dbReference type="EMBL" id="CP001219">
    <property type="protein sequence ID" value="ACK78283.1"/>
    <property type="molecule type" value="Genomic_DNA"/>
</dbReference>
<sequence length="117" mass="12880">MIYPAPSLRTWGFSLSQARHQRVRKPVWYFSSAFIAASAAFFDRRSTMKSVINTASGRTTIFEDEAGVHVRVALNNGQIWNAAMFTPGKEGDLPKAWGAAIEFARSIMTPETVGGVL</sequence>
<dbReference type="eggNOG" id="ENOG5032J4P">
    <property type="taxonomic scope" value="Bacteria"/>
</dbReference>
<evidence type="ECO:0000313" key="1">
    <source>
        <dbReference type="EMBL" id="ACK78283.1"/>
    </source>
</evidence>
<name>B7J8V6_ACIF2</name>
<keyword evidence="2" id="KW-1185">Reference proteome</keyword>
<accession>B7J8V6</accession>
<dbReference type="PaxDb" id="243159-AFE_1274"/>
<gene>
    <name evidence="1" type="ordered locus">AFE_1274</name>
</gene>
<dbReference type="KEGG" id="afr:AFE_1274"/>
<dbReference type="STRING" id="243159.AFE_1274"/>